<keyword evidence="2" id="KW-0442">Lipid degradation</keyword>
<evidence type="ECO:0000256" key="1">
    <source>
        <dbReference type="ARBA" id="ARBA00022801"/>
    </source>
</evidence>
<sequence length="371" mass="41151">MAVRSPPLNSSFATTSRSDRDPPRQNVYPSMTIPGPGIRLLAFDDGGARGLTMLLLLRDVLRKVQQASGLPSLPLPCEYFDIIAGCGTGGFIALLLGRLRLSVEHALECYARLVGGVFTQIKADGSFRATPLEKILKEISHRYGDGEETPILDSHPVPCKTFVCSREYGASGNASFRKLRTYANPTEPIVQCTLLQAVRATMGNPVFFKPMSVQKGESFATFLDAGDDHYNPVFDLFDEAQTLYPSRHIAYFLSIGPGNTETVGDNPSNRFANHPRLPVPVVSALQRLATCCDRTAAAFQEEHAGDCDGKYFRLSPSHPSHDGKMRWEQEEELKEFIAPYIAGIRDRLRFLIVAMKNEKKLSSPRPRRYEP</sequence>
<dbReference type="PANTHER" id="PTHR24185">
    <property type="entry name" value="CALCIUM-INDEPENDENT PHOSPHOLIPASE A2-GAMMA"/>
    <property type="match status" value="1"/>
</dbReference>
<dbReference type="AlphaFoldDB" id="A0A550C319"/>
<dbReference type="GO" id="GO:0016740">
    <property type="term" value="F:transferase activity"/>
    <property type="evidence" value="ECO:0007669"/>
    <property type="project" value="UniProtKB-KW"/>
</dbReference>
<feature type="region of interest" description="Disordered" evidence="5">
    <location>
        <begin position="1"/>
        <end position="28"/>
    </location>
</feature>
<dbReference type="GO" id="GO:0016020">
    <property type="term" value="C:membrane"/>
    <property type="evidence" value="ECO:0007669"/>
    <property type="project" value="TreeGrafter"/>
</dbReference>
<keyword evidence="8" id="KW-1185">Reference proteome</keyword>
<dbReference type="OrthoDB" id="630895at2759"/>
<dbReference type="Proteomes" id="UP000320762">
    <property type="component" value="Unassembled WGS sequence"/>
</dbReference>
<dbReference type="GO" id="GO:0046486">
    <property type="term" value="P:glycerolipid metabolic process"/>
    <property type="evidence" value="ECO:0007669"/>
    <property type="project" value="UniProtKB-ARBA"/>
</dbReference>
<dbReference type="Gene3D" id="3.40.1090.10">
    <property type="entry name" value="Cytosolic phospholipase A2 catalytic domain"/>
    <property type="match status" value="1"/>
</dbReference>
<reference evidence="7 8" key="1">
    <citation type="journal article" date="2019" name="New Phytol.">
        <title>Comparative genomics reveals unique wood-decay strategies and fruiting body development in the Schizophyllaceae.</title>
        <authorList>
            <person name="Almasi E."/>
            <person name="Sahu N."/>
            <person name="Krizsan K."/>
            <person name="Balint B."/>
            <person name="Kovacs G.M."/>
            <person name="Kiss B."/>
            <person name="Cseklye J."/>
            <person name="Drula E."/>
            <person name="Henrissat B."/>
            <person name="Nagy I."/>
            <person name="Chovatia M."/>
            <person name="Adam C."/>
            <person name="LaButti K."/>
            <person name="Lipzen A."/>
            <person name="Riley R."/>
            <person name="Grigoriev I.V."/>
            <person name="Nagy L.G."/>
        </authorList>
    </citation>
    <scope>NUCLEOTIDE SEQUENCE [LARGE SCALE GENOMIC DNA]</scope>
    <source>
        <strain evidence="7 8">NL-1724</strain>
    </source>
</reference>
<gene>
    <name evidence="7" type="ORF">BD626DRAFT_508597</name>
</gene>
<comment type="caution">
    <text evidence="7">The sequence shown here is derived from an EMBL/GenBank/DDBJ whole genome shotgun (WGS) entry which is preliminary data.</text>
</comment>
<keyword evidence="3" id="KW-0443">Lipid metabolism</keyword>
<dbReference type="Pfam" id="PF01734">
    <property type="entry name" value="Patatin"/>
    <property type="match status" value="1"/>
</dbReference>
<feature type="domain" description="PNPLA" evidence="6">
    <location>
        <begin position="41"/>
        <end position="237"/>
    </location>
</feature>
<dbReference type="InterPro" id="IPR016035">
    <property type="entry name" value="Acyl_Trfase/lysoPLipase"/>
</dbReference>
<evidence type="ECO:0000256" key="4">
    <source>
        <dbReference type="PROSITE-ProRule" id="PRU01161"/>
    </source>
</evidence>
<keyword evidence="1 7" id="KW-0378">Hydrolase</keyword>
<name>A0A550C319_9AGAR</name>
<protein>
    <submittedName>
        <fullName evidence="7">Acyl transferase/acyl hydrolase/lysophospholipase</fullName>
    </submittedName>
</protein>
<evidence type="ECO:0000259" key="6">
    <source>
        <dbReference type="PROSITE" id="PS51635"/>
    </source>
</evidence>
<keyword evidence="7" id="KW-0808">Transferase</keyword>
<evidence type="ECO:0000256" key="3">
    <source>
        <dbReference type="ARBA" id="ARBA00023098"/>
    </source>
</evidence>
<evidence type="ECO:0000256" key="2">
    <source>
        <dbReference type="ARBA" id="ARBA00022963"/>
    </source>
</evidence>
<organism evidence="7 8">
    <name type="scientific">Schizophyllum amplum</name>
    <dbReference type="NCBI Taxonomy" id="97359"/>
    <lineage>
        <taxon>Eukaryota</taxon>
        <taxon>Fungi</taxon>
        <taxon>Dikarya</taxon>
        <taxon>Basidiomycota</taxon>
        <taxon>Agaricomycotina</taxon>
        <taxon>Agaricomycetes</taxon>
        <taxon>Agaricomycetidae</taxon>
        <taxon>Agaricales</taxon>
        <taxon>Schizophyllaceae</taxon>
        <taxon>Schizophyllum</taxon>
    </lineage>
</organism>
<dbReference type="EMBL" id="VDMD01000029">
    <property type="protein sequence ID" value="TRM59202.1"/>
    <property type="molecule type" value="Genomic_DNA"/>
</dbReference>
<dbReference type="GO" id="GO:0016042">
    <property type="term" value="P:lipid catabolic process"/>
    <property type="evidence" value="ECO:0007669"/>
    <property type="project" value="UniProtKB-KW"/>
</dbReference>
<evidence type="ECO:0000256" key="5">
    <source>
        <dbReference type="SAM" id="MobiDB-lite"/>
    </source>
</evidence>
<proteinExistence type="predicted"/>
<dbReference type="SUPFAM" id="SSF52151">
    <property type="entry name" value="FabD/lysophospholipase-like"/>
    <property type="match status" value="1"/>
</dbReference>
<dbReference type="PROSITE" id="PS51635">
    <property type="entry name" value="PNPLA"/>
    <property type="match status" value="1"/>
</dbReference>
<dbReference type="STRING" id="97359.A0A550C319"/>
<evidence type="ECO:0000313" key="8">
    <source>
        <dbReference type="Proteomes" id="UP000320762"/>
    </source>
</evidence>
<feature type="compositionally biased region" description="Polar residues" evidence="5">
    <location>
        <begin position="7"/>
        <end position="16"/>
    </location>
</feature>
<dbReference type="GO" id="GO:0019369">
    <property type="term" value="P:arachidonate metabolic process"/>
    <property type="evidence" value="ECO:0007669"/>
    <property type="project" value="TreeGrafter"/>
</dbReference>
<evidence type="ECO:0000313" key="7">
    <source>
        <dbReference type="EMBL" id="TRM59202.1"/>
    </source>
</evidence>
<dbReference type="PANTHER" id="PTHR24185:SF1">
    <property type="entry name" value="CALCIUM-INDEPENDENT PHOSPHOLIPASE A2-GAMMA"/>
    <property type="match status" value="1"/>
</dbReference>
<dbReference type="InterPro" id="IPR002641">
    <property type="entry name" value="PNPLA_dom"/>
</dbReference>
<comment type="caution">
    <text evidence="4">Lacks conserved residue(s) required for the propagation of feature annotation.</text>
</comment>
<dbReference type="GO" id="GO:0047499">
    <property type="term" value="F:calcium-independent phospholipase A2 activity"/>
    <property type="evidence" value="ECO:0007669"/>
    <property type="project" value="TreeGrafter"/>
</dbReference>
<accession>A0A550C319</accession>